<evidence type="ECO:0000259" key="1">
    <source>
        <dbReference type="Pfam" id="PF00144"/>
    </source>
</evidence>
<keyword evidence="3" id="KW-1185">Reference proteome</keyword>
<dbReference type="RefSeq" id="WP_345479103.1">
    <property type="nucleotide sequence ID" value="NZ_BAABLP010000001.1"/>
</dbReference>
<organism evidence="2 3">
    <name type="scientific">Amnibacterium soli</name>
    <dbReference type="NCBI Taxonomy" id="1282736"/>
    <lineage>
        <taxon>Bacteria</taxon>
        <taxon>Bacillati</taxon>
        <taxon>Actinomycetota</taxon>
        <taxon>Actinomycetes</taxon>
        <taxon>Micrococcales</taxon>
        <taxon>Microbacteriaceae</taxon>
        <taxon>Amnibacterium</taxon>
    </lineage>
</organism>
<dbReference type="SUPFAM" id="SSF56601">
    <property type="entry name" value="beta-lactamase/transpeptidase-like"/>
    <property type="match status" value="1"/>
</dbReference>
<dbReference type="Proteomes" id="UP001500121">
    <property type="component" value="Unassembled WGS sequence"/>
</dbReference>
<dbReference type="InterPro" id="IPR001466">
    <property type="entry name" value="Beta-lactam-related"/>
</dbReference>
<proteinExistence type="predicted"/>
<dbReference type="InterPro" id="IPR012338">
    <property type="entry name" value="Beta-lactam/transpept-like"/>
</dbReference>
<evidence type="ECO:0000313" key="2">
    <source>
        <dbReference type="EMBL" id="GAA4736052.1"/>
    </source>
</evidence>
<evidence type="ECO:0000313" key="3">
    <source>
        <dbReference type="Proteomes" id="UP001500121"/>
    </source>
</evidence>
<sequence length="463" mass="49013">MPHRADRLQLAAPALDDLVAARVRDGKAPASSWAVFGPEGVVATGAAGDEAVGPLPDARTAFRVASCTKSFTAATLLTFVAEGALTLDTPLTEVLDARVLGASRAPTLGELASMSGGIPIDDPWADRQESMTTDDFDRLVGEGVRLVSEPGTRYEYSSFAYAILGRVLERVGGRPYPQLVRERIIDPLGLTGLAFDRSVDATVAEGFARVDGEWARQPWAEPGAFSALGGVVATPTALATWAGWLASALRDGAADDVLPAALRRAMQEPRTPEDPAGRVHYGLGLVVEEAPRHGRIISHSGGYPGYGAHMRWHAASGIGVVVLENARYSGATLPATQALTMLLDSAVEPEAEPALWPETAAARDVVEGLLRGWDDAALGAIAADNVALDESFALRRAHAERLRERVGLAADAPVPPLTAAAARSDSPAHLAWTVAGERGRVRCEIRMTPVREPRLQILHLRLA</sequence>
<dbReference type="Pfam" id="PF00144">
    <property type="entry name" value="Beta-lactamase"/>
    <property type="match status" value="1"/>
</dbReference>
<feature type="domain" description="Beta-lactamase-related" evidence="1">
    <location>
        <begin position="15"/>
        <end position="331"/>
    </location>
</feature>
<dbReference type="GO" id="GO:0016787">
    <property type="term" value="F:hydrolase activity"/>
    <property type="evidence" value="ECO:0007669"/>
    <property type="project" value="UniProtKB-KW"/>
</dbReference>
<dbReference type="PANTHER" id="PTHR46825:SF9">
    <property type="entry name" value="BETA-LACTAMASE-RELATED DOMAIN-CONTAINING PROTEIN"/>
    <property type="match status" value="1"/>
</dbReference>
<reference evidence="3" key="1">
    <citation type="journal article" date="2019" name="Int. J. Syst. Evol. Microbiol.">
        <title>The Global Catalogue of Microorganisms (GCM) 10K type strain sequencing project: providing services to taxonomists for standard genome sequencing and annotation.</title>
        <authorList>
            <consortium name="The Broad Institute Genomics Platform"/>
            <consortium name="The Broad Institute Genome Sequencing Center for Infectious Disease"/>
            <person name="Wu L."/>
            <person name="Ma J."/>
        </authorList>
    </citation>
    <scope>NUCLEOTIDE SEQUENCE [LARGE SCALE GENOMIC DNA]</scope>
    <source>
        <strain evidence="3">JCM 19015</strain>
    </source>
</reference>
<keyword evidence="2" id="KW-0378">Hydrolase</keyword>
<dbReference type="InterPro" id="IPR050491">
    <property type="entry name" value="AmpC-like"/>
</dbReference>
<gene>
    <name evidence="2" type="ORF">GCM10025783_02630</name>
</gene>
<accession>A0ABP8YPE6</accession>
<dbReference type="PANTHER" id="PTHR46825">
    <property type="entry name" value="D-ALANYL-D-ALANINE-CARBOXYPEPTIDASE/ENDOPEPTIDASE AMPH"/>
    <property type="match status" value="1"/>
</dbReference>
<dbReference type="Gene3D" id="3.40.710.10">
    <property type="entry name" value="DD-peptidase/beta-lactamase superfamily"/>
    <property type="match status" value="1"/>
</dbReference>
<protein>
    <submittedName>
        <fullName evidence="2">Serine hydrolase domain-containing protein</fullName>
    </submittedName>
</protein>
<comment type="caution">
    <text evidence="2">The sequence shown here is derived from an EMBL/GenBank/DDBJ whole genome shotgun (WGS) entry which is preliminary data.</text>
</comment>
<name>A0ABP8YPE6_9MICO</name>
<dbReference type="EMBL" id="BAABLP010000001">
    <property type="protein sequence ID" value="GAA4736052.1"/>
    <property type="molecule type" value="Genomic_DNA"/>
</dbReference>